<dbReference type="Gene3D" id="3.30.700.10">
    <property type="entry name" value="Glycoprotein, Type 4 Pilin"/>
    <property type="match status" value="1"/>
</dbReference>
<dbReference type="InterPro" id="IPR045584">
    <property type="entry name" value="Pilin-like"/>
</dbReference>
<accession>A0A844G6S0</accession>
<organism evidence="2 3">
    <name type="scientific">Victivallis lenta</name>
    <dbReference type="NCBI Taxonomy" id="2606640"/>
    <lineage>
        <taxon>Bacteria</taxon>
        <taxon>Pseudomonadati</taxon>
        <taxon>Lentisphaerota</taxon>
        <taxon>Lentisphaeria</taxon>
        <taxon>Victivallales</taxon>
        <taxon>Victivallaceae</taxon>
        <taxon>Victivallis</taxon>
    </lineage>
</organism>
<dbReference type="PANTHER" id="PTHR30093:SF2">
    <property type="entry name" value="TYPE II SECRETION SYSTEM PROTEIN H"/>
    <property type="match status" value="1"/>
</dbReference>
<feature type="transmembrane region" description="Helical" evidence="1">
    <location>
        <begin position="6"/>
        <end position="30"/>
    </location>
</feature>
<dbReference type="InterPro" id="IPR012902">
    <property type="entry name" value="N_methyl_site"/>
</dbReference>
<dbReference type="AlphaFoldDB" id="A0A844G6S0"/>
<keyword evidence="1" id="KW-0812">Transmembrane</keyword>
<evidence type="ECO:0000313" key="3">
    <source>
        <dbReference type="Proteomes" id="UP000435649"/>
    </source>
</evidence>
<reference evidence="2 3" key="1">
    <citation type="submission" date="2019-08" db="EMBL/GenBank/DDBJ databases">
        <title>In-depth cultivation of the pig gut microbiome towards novel bacterial diversity and tailored functional studies.</title>
        <authorList>
            <person name="Wylensek D."/>
            <person name="Hitch T.C.A."/>
            <person name="Clavel T."/>
        </authorList>
    </citation>
    <scope>NUCLEOTIDE SEQUENCE [LARGE SCALE GENOMIC DNA]</scope>
    <source>
        <strain evidence="2 3">BBE-744-WT-12</strain>
    </source>
</reference>
<protein>
    <submittedName>
        <fullName evidence="2">Prepilin-type N-terminal cleavage/methylation domain-containing protein</fullName>
    </submittedName>
</protein>
<comment type="caution">
    <text evidence="2">The sequence shown here is derived from an EMBL/GenBank/DDBJ whole genome shotgun (WGS) entry which is preliminary data.</text>
</comment>
<dbReference type="SUPFAM" id="SSF54523">
    <property type="entry name" value="Pili subunits"/>
    <property type="match status" value="1"/>
</dbReference>
<proteinExistence type="predicted"/>
<dbReference type="NCBIfam" id="TIGR02532">
    <property type="entry name" value="IV_pilin_GFxxxE"/>
    <property type="match status" value="1"/>
</dbReference>
<dbReference type="PANTHER" id="PTHR30093">
    <property type="entry name" value="GENERAL SECRETION PATHWAY PROTEIN G"/>
    <property type="match status" value="1"/>
</dbReference>
<keyword evidence="3" id="KW-1185">Reference proteome</keyword>
<dbReference type="EMBL" id="VUNS01000041">
    <property type="protein sequence ID" value="MST99547.1"/>
    <property type="molecule type" value="Genomic_DNA"/>
</dbReference>
<dbReference type="RefSeq" id="WP_154420723.1">
    <property type="nucleotide sequence ID" value="NZ_VUNS01000041.1"/>
</dbReference>
<evidence type="ECO:0000313" key="2">
    <source>
        <dbReference type="EMBL" id="MST99547.1"/>
    </source>
</evidence>
<name>A0A844G6S0_9BACT</name>
<keyword evidence="1" id="KW-1133">Transmembrane helix</keyword>
<dbReference type="Proteomes" id="UP000435649">
    <property type="component" value="Unassembled WGS sequence"/>
</dbReference>
<keyword evidence="1" id="KW-0472">Membrane</keyword>
<dbReference type="Pfam" id="PF07963">
    <property type="entry name" value="N_methyl"/>
    <property type="match status" value="1"/>
</dbReference>
<gene>
    <name evidence="2" type="ORF">FYJ85_21190</name>
</gene>
<evidence type="ECO:0000256" key="1">
    <source>
        <dbReference type="SAM" id="Phobius"/>
    </source>
</evidence>
<sequence>MKRNRLFTLIELLVVIVIIAILASMLLPALNQARGRAKSASCTSNLKQCGLALAGYTADWSGMLVVDLEWTACWSTPIRKLGYMPGAADYAICPANLTTKMDPDVTKNAYYTYGSRQQQVPAKCRVVEYGPGNVFYPTQRVRQPSSFIYLGDTYSQYKEQNPSSGWGKFGTMHAMAFLTKDFSAGNVDGSSFYSLGQHGSHGNFLFLDGHAAAIMEPGAFQETCKKEYEAQGETGVQIGVWDKKFVFDRK</sequence>